<dbReference type="AlphaFoldDB" id="A0AAW1X7A9"/>
<name>A0AAW1X7A9_RUBAR</name>
<dbReference type="EMBL" id="JBEDUW010000004">
    <property type="protein sequence ID" value="KAK9932690.1"/>
    <property type="molecule type" value="Genomic_DNA"/>
</dbReference>
<evidence type="ECO:0000313" key="1">
    <source>
        <dbReference type="EMBL" id="KAK9932689.1"/>
    </source>
</evidence>
<sequence length="206" mass="22731">MRAEHGLGNLELQRRGLRRCFEWRRAELLWTTAARPGDLGSTATVGRYCSRCGGLGISARGLVAAPRRTGYGEEQRGSDRGRCDAVWRSGFFSGRLDHVGVLGRCRRCCGLIWNFSGGAAFRARARGGGRNQSTRLELLDFLSFCPCLLGLIVVKWCRGLGLCEARVAIVDGETAERRGSLVHELEEEKLQDASEWQLDGCAGEIR</sequence>
<reference evidence="2 3" key="1">
    <citation type="journal article" date="2023" name="G3 (Bethesda)">
        <title>A chromosome-length genome assembly and annotation of blackberry (Rubus argutus, cv. 'Hillquist').</title>
        <authorList>
            <person name="Bruna T."/>
            <person name="Aryal R."/>
            <person name="Dudchenko O."/>
            <person name="Sargent D.J."/>
            <person name="Mead D."/>
            <person name="Buti M."/>
            <person name="Cavallini A."/>
            <person name="Hytonen T."/>
            <person name="Andres J."/>
            <person name="Pham M."/>
            <person name="Weisz D."/>
            <person name="Mascagni F."/>
            <person name="Usai G."/>
            <person name="Natali L."/>
            <person name="Bassil N."/>
            <person name="Fernandez G.E."/>
            <person name="Lomsadze A."/>
            <person name="Armour M."/>
            <person name="Olukolu B."/>
            <person name="Poorten T."/>
            <person name="Britton C."/>
            <person name="Davik J."/>
            <person name="Ashrafi H."/>
            <person name="Aiden E.L."/>
            <person name="Borodovsky M."/>
            <person name="Worthington M."/>
        </authorList>
    </citation>
    <scope>NUCLEOTIDE SEQUENCE [LARGE SCALE GENOMIC DNA]</scope>
    <source>
        <strain evidence="2">PI 553951</strain>
    </source>
</reference>
<protein>
    <submittedName>
        <fullName evidence="2">Uncharacterized protein</fullName>
    </submittedName>
</protein>
<organism evidence="2 3">
    <name type="scientific">Rubus argutus</name>
    <name type="common">Southern blackberry</name>
    <dbReference type="NCBI Taxonomy" id="59490"/>
    <lineage>
        <taxon>Eukaryota</taxon>
        <taxon>Viridiplantae</taxon>
        <taxon>Streptophyta</taxon>
        <taxon>Embryophyta</taxon>
        <taxon>Tracheophyta</taxon>
        <taxon>Spermatophyta</taxon>
        <taxon>Magnoliopsida</taxon>
        <taxon>eudicotyledons</taxon>
        <taxon>Gunneridae</taxon>
        <taxon>Pentapetalae</taxon>
        <taxon>rosids</taxon>
        <taxon>fabids</taxon>
        <taxon>Rosales</taxon>
        <taxon>Rosaceae</taxon>
        <taxon>Rosoideae</taxon>
        <taxon>Rosoideae incertae sedis</taxon>
        <taxon>Rubus</taxon>
    </lineage>
</organism>
<proteinExistence type="predicted"/>
<comment type="caution">
    <text evidence="2">The sequence shown here is derived from an EMBL/GenBank/DDBJ whole genome shotgun (WGS) entry which is preliminary data.</text>
</comment>
<dbReference type="EMBL" id="JBEDUW010000004">
    <property type="protein sequence ID" value="KAK9932689.1"/>
    <property type="molecule type" value="Genomic_DNA"/>
</dbReference>
<evidence type="ECO:0000313" key="2">
    <source>
        <dbReference type="EMBL" id="KAK9932690.1"/>
    </source>
</evidence>
<accession>A0AAW1X7A9</accession>
<evidence type="ECO:0000313" key="3">
    <source>
        <dbReference type="Proteomes" id="UP001457282"/>
    </source>
</evidence>
<keyword evidence="3" id="KW-1185">Reference proteome</keyword>
<dbReference type="Proteomes" id="UP001457282">
    <property type="component" value="Unassembled WGS sequence"/>
</dbReference>
<gene>
    <name evidence="1" type="ORF">M0R45_019914</name>
    <name evidence="2" type="ORF">M0R45_019915</name>
</gene>